<keyword evidence="3" id="KW-0597">Phosphoprotein</keyword>
<feature type="domain" description="PAC" evidence="8">
    <location>
        <begin position="635"/>
        <end position="687"/>
    </location>
</feature>
<evidence type="ECO:0000259" key="7">
    <source>
        <dbReference type="PROSITE" id="PS50112"/>
    </source>
</evidence>
<dbReference type="PANTHER" id="PTHR43304:SF1">
    <property type="entry name" value="PAC DOMAIN-CONTAINING PROTEIN"/>
    <property type="match status" value="1"/>
</dbReference>
<dbReference type="RefSeq" id="WP_213301206.1">
    <property type="nucleotide sequence ID" value="NZ_JAGYVZ010000012.1"/>
</dbReference>
<evidence type="ECO:0000259" key="6">
    <source>
        <dbReference type="PROSITE" id="PS50109"/>
    </source>
</evidence>
<evidence type="ECO:0000256" key="3">
    <source>
        <dbReference type="ARBA" id="ARBA00022553"/>
    </source>
</evidence>
<dbReference type="InterPro" id="IPR000014">
    <property type="entry name" value="PAS"/>
</dbReference>
<evidence type="ECO:0000256" key="1">
    <source>
        <dbReference type="ARBA" id="ARBA00000085"/>
    </source>
</evidence>
<dbReference type="SMART" id="SM00387">
    <property type="entry name" value="HATPase_c"/>
    <property type="match status" value="1"/>
</dbReference>
<dbReference type="InterPro" id="IPR013656">
    <property type="entry name" value="PAS_4"/>
</dbReference>
<dbReference type="EC" id="2.7.13.3" evidence="2"/>
<dbReference type="Pfam" id="PF02518">
    <property type="entry name" value="HATPase_c"/>
    <property type="match status" value="1"/>
</dbReference>
<dbReference type="SMART" id="SM00388">
    <property type="entry name" value="HisKA"/>
    <property type="match status" value="1"/>
</dbReference>
<feature type="domain" description="Histidine kinase" evidence="6">
    <location>
        <begin position="842"/>
        <end position="1069"/>
    </location>
</feature>
<dbReference type="Pfam" id="PF08448">
    <property type="entry name" value="PAS_4"/>
    <property type="match status" value="3"/>
</dbReference>
<dbReference type="SMART" id="SM00091">
    <property type="entry name" value="PAS"/>
    <property type="match status" value="5"/>
</dbReference>
<sequence>MNTVNHDFLAKGGEMGSLTRDKDWSKTSIGPVELWPQSLRTTLGILLNSKFPMFLFWGPDHICFYNDAYRPSLGNDGKHPAILGQKGAEYWPEIWDFIKPLIDQVLTEGEATWHENQLLPIYRNGKIEDVYWTFSYSPVNNDDGKIAGVLVICDETTEKVKLVQNLETSNTRYKDNILQTPNAMCIFRGKDYIIEIANELMLEIWERKIEDVINRPVFEALPEVTGQGLEDVLLNVYTTGERFTAYELPVKLTRKGKVENTFINVVYEALKEPDGTISGIVAIANDVTMQVIARTVVEESEKRFRDTVKQLPLGIAILKGADLIVEMANPTYLQIIDKTEDEVLNKPVFKPVPKAKDAVFPLLSKVYKNGIPYYTDELEVTLNRHGKQEICYFNLVFHPLKDENDTIEGVIIVTYEVTEAVKARYLLTESEQAFRNLVMDSPIAMAIFRGKDHIIEMANNAMMKTIWQRNEDETIGKPILEIFPELLEQKYSELLDQVVLDKKIITENESLAYVNIKGDLKKFYFDYQYTPLLEKEGNASGVMVNVNDVTAKVEARKKVETAEQRARLAAEIAQIATWDLNVPTQELIYSENLPTIFGHDKALKITRSEIHRQFHPDDKIILKEAFQTALKTSIYKYELRIIKPDDSVSWIRAHGKIFYDEDKNPVKMLGTVMDITDEKNNQQVLMESEAKFRLLANSMPQHIWTSDALGNLNYFNESVFTYSGMPVDEIVKKGWLQIVHPDDREANVTAWTEAIKTGNDFLLEHRFRRYDGEYRWQLSRAIAQKDTNGNIQMWVGTSTDIQDQKNFSNQLEKEVQERTAQLELKNKDLINMNIELQSFAYISSHDLQEPLRKIQTFASRLSDLDEQNISAKAKTYLNRIEFAAKRMQTLIQDLLEYSRTNSAERVFVKTNLDDIAEEILSDFSDRIEEKNAVVNFQPLGEATIIPFQFRQLLHNLVGNALKFSKKNIPPFIEIKAKSIKGKDIKKDINYPDKTYYHLQISDNGIGFNAEYKERIFEVFQRLNTESEFAGTGIGLAIVKKIVENHKGLITASGEKDKGATFDIYIPELQ</sequence>
<dbReference type="EMBL" id="JAGYVZ010000012">
    <property type="protein sequence ID" value="MBS7232109.1"/>
    <property type="molecule type" value="Genomic_DNA"/>
</dbReference>
<dbReference type="SUPFAM" id="SSF55785">
    <property type="entry name" value="PYP-like sensor domain (PAS domain)"/>
    <property type="match status" value="6"/>
</dbReference>
<dbReference type="InterPro" id="IPR003661">
    <property type="entry name" value="HisK_dim/P_dom"/>
</dbReference>
<dbReference type="Gene3D" id="2.10.70.100">
    <property type="match status" value="1"/>
</dbReference>
<name>A0ABS5PCU1_9FLAO</name>
<dbReference type="InterPro" id="IPR036890">
    <property type="entry name" value="HATPase_C_sf"/>
</dbReference>
<evidence type="ECO:0000259" key="8">
    <source>
        <dbReference type="PROSITE" id="PS50113"/>
    </source>
</evidence>
<dbReference type="CDD" id="cd00130">
    <property type="entry name" value="PAS"/>
    <property type="match status" value="2"/>
</dbReference>
<feature type="domain" description="PAS" evidence="7">
    <location>
        <begin position="688"/>
        <end position="758"/>
    </location>
</feature>
<dbReference type="SUPFAM" id="SSF55874">
    <property type="entry name" value="ATPase domain of HSP90 chaperone/DNA topoisomerase II/histidine kinase"/>
    <property type="match status" value="1"/>
</dbReference>
<dbReference type="InterPro" id="IPR005467">
    <property type="entry name" value="His_kinase_dom"/>
</dbReference>
<keyword evidence="10" id="KW-1185">Reference proteome</keyword>
<organism evidence="9 10">
    <name type="scientific">Flavobacterium psychroterrae</name>
    <dbReference type="NCBI Taxonomy" id="2133767"/>
    <lineage>
        <taxon>Bacteria</taxon>
        <taxon>Pseudomonadati</taxon>
        <taxon>Bacteroidota</taxon>
        <taxon>Flavobacteriia</taxon>
        <taxon>Flavobacteriales</taxon>
        <taxon>Flavobacteriaceae</taxon>
        <taxon>Flavobacterium</taxon>
    </lineage>
</organism>
<comment type="catalytic activity">
    <reaction evidence="1">
        <text>ATP + protein L-histidine = ADP + protein N-phospho-L-histidine.</text>
        <dbReference type="EC" id="2.7.13.3"/>
    </reaction>
</comment>
<dbReference type="InterPro" id="IPR052162">
    <property type="entry name" value="Sensor_kinase/Photoreceptor"/>
</dbReference>
<protein>
    <recommendedName>
        <fullName evidence="2">histidine kinase</fullName>
        <ecNumber evidence="2">2.7.13.3</ecNumber>
    </recommendedName>
</protein>
<reference evidence="9 10" key="1">
    <citation type="journal article" date="2018" name="Int. J. Syst. Evol. Microbiol.">
        <title>Flavobacterium chryseum sp. nov. and Flavobacterium psychroterrae sp. nov., novel environmental bacteria isolated from Antarctica.</title>
        <authorList>
            <person name="Kralova S."/>
            <person name="Svec P."/>
            <person name="Busse H.J."/>
            <person name="Stankova E."/>
            <person name="Vaczi P."/>
            <person name="Sedlacek I."/>
        </authorList>
    </citation>
    <scope>NUCLEOTIDE SEQUENCE [LARGE SCALE GENOMIC DNA]</scope>
    <source>
        <strain evidence="9 10">CCM 8827</strain>
    </source>
</reference>
<dbReference type="NCBIfam" id="TIGR00229">
    <property type="entry name" value="sensory_box"/>
    <property type="match status" value="2"/>
</dbReference>
<dbReference type="SMART" id="SM00086">
    <property type="entry name" value="PAC"/>
    <property type="match status" value="5"/>
</dbReference>
<evidence type="ECO:0000313" key="9">
    <source>
        <dbReference type="EMBL" id="MBS7232109.1"/>
    </source>
</evidence>
<dbReference type="InterPro" id="IPR000700">
    <property type="entry name" value="PAS-assoc_C"/>
</dbReference>
<dbReference type="Pfam" id="PF08447">
    <property type="entry name" value="PAS_3"/>
    <property type="match status" value="2"/>
</dbReference>
<dbReference type="SUPFAM" id="SSF47384">
    <property type="entry name" value="Homodimeric domain of signal transducing histidine kinase"/>
    <property type="match status" value="1"/>
</dbReference>
<dbReference type="InterPro" id="IPR004358">
    <property type="entry name" value="Sig_transdc_His_kin-like_C"/>
</dbReference>
<dbReference type="InterPro" id="IPR035965">
    <property type="entry name" value="PAS-like_dom_sf"/>
</dbReference>
<dbReference type="PRINTS" id="PR00344">
    <property type="entry name" value="BCTRLSENSOR"/>
</dbReference>
<dbReference type="Gene3D" id="3.30.565.10">
    <property type="entry name" value="Histidine kinase-like ATPase, C-terminal domain"/>
    <property type="match status" value="1"/>
</dbReference>
<dbReference type="PANTHER" id="PTHR43304">
    <property type="entry name" value="PHYTOCHROME-LIKE PROTEIN CPH1"/>
    <property type="match status" value="1"/>
</dbReference>
<dbReference type="Gene3D" id="3.30.450.20">
    <property type="entry name" value="PAS domain"/>
    <property type="match status" value="6"/>
</dbReference>
<accession>A0ABS5PCU1</accession>
<feature type="domain" description="PAC" evidence="8">
    <location>
        <begin position="761"/>
        <end position="813"/>
    </location>
</feature>
<evidence type="ECO:0000256" key="5">
    <source>
        <dbReference type="ARBA" id="ARBA00022777"/>
    </source>
</evidence>
<comment type="caution">
    <text evidence="9">The sequence shown here is derived from an EMBL/GenBank/DDBJ whole genome shotgun (WGS) entry which is preliminary data.</text>
</comment>
<dbReference type="InterPro" id="IPR036097">
    <property type="entry name" value="HisK_dim/P_sf"/>
</dbReference>
<dbReference type="InterPro" id="IPR003594">
    <property type="entry name" value="HATPase_dom"/>
</dbReference>
<dbReference type="Proteomes" id="UP000722625">
    <property type="component" value="Unassembled WGS sequence"/>
</dbReference>
<evidence type="ECO:0000256" key="2">
    <source>
        <dbReference type="ARBA" id="ARBA00012438"/>
    </source>
</evidence>
<evidence type="ECO:0000256" key="4">
    <source>
        <dbReference type="ARBA" id="ARBA00022679"/>
    </source>
</evidence>
<dbReference type="InterPro" id="IPR001610">
    <property type="entry name" value="PAC"/>
</dbReference>
<dbReference type="Gene3D" id="1.10.287.130">
    <property type="match status" value="1"/>
</dbReference>
<dbReference type="PROSITE" id="PS50113">
    <property type="entry name" value="PAC"/>
    <property type="match status" value="2"/>
</dbReference>
<dbReference type="InterPro" id="IPR013655">
    <property type="entry name" value="PAS_fold_3"/>
</dbReference>
<dbReference type="Pfam" id="PF13426">
    <property type="entry name" value="PAS_9"/>
    <property type="match status" value="1"/>
</dbReference>
<keyword evidence="4" id="KW-0808">Transferase</keyword>
<dbReference type="PROSITE" id="PS50112">
    <property type="entry name" value="PAS"/>
    <property type="match status" value="1"/>
</dbReference>
<evidence type="ECO:0000313" key="10">
    <source>
        <dbReference type="Proteomes" id="UP000722625"/>
    </source>
</evidence>
<proteinExistence type="predicted"/>
<dbReference type="Pfam" id="PF00512">
    <property type="entry name" value="HisKA"/>
    <property type="match status" value="1"/>
</dbReference>
<dbReference type="PROSITE" id="PS50109">
    <property type="entry name" value="HIS_KIN"/>
    <property type="match status" value="1"/>
</dbReference>
<gene>
    <name evidence="9" type="ORF">KHA90_13840</name>
</gene>
<keyword evidence="5" id="KW-0418">Kinase</keyword>
<dbReference type="CDD" id="cd00082">
    <property type="entry name" value="HisKA"/>
    <property type="match status" value="1"/>
</dbReference>